<feature type="coiled-coil region" evidence="1">
    <location>
        <begin position="120"/>
        <end position="172"/>
    </location>
</feature>
<evidence type="ECO:0000256" key="2">
    <source>
        <dbReference type="SAM" id="MobiDB-lite"/>
    </source>
</evidence>
<dbReference type="Pfam" id="PF09524">
    <property type="entry name" value="Phg_2220_C"/>
    <property type="match status" value="1"/>
</dbReference>
<dbReference type="EMBL" id="JACKWY010000005">
    <property type="protein sequence ID" value="MBB6715194.1"/>
    <property type="molecule type" value="Genomic_DNA"/>
</dbReference>
<dbReference type="RefSeq" id="WP_185164572.1">
    <property type="nucleotide sequence ID" value="NZ_JACKWY010000005.1"/>
</dbReference>
<organism evidence="4 5">
    <name type="scientific">Clostridium gasigenes</name>
    <dbReference type="NCBI Taxonomy" id="94869"/>
    <lineage>
        <taxon>Bacteria</taxon>
        <taxon>Bacillati</taxon>
        <taxon>Bacillota</taxon>
        <taxon>Clostridia</taxon>
        <taxon>Eubacteriales</taxon>
        <taxon>Clostridiaceae</taxon>
        <taxon>Clostridium</taxon>
    </lineage>
</organism>
<keyword evidence="1" id="KW-0175">Coiled coil</keyword>
<dbReference type="AlphaFoldDB" id="A0A7X0SCS8"/>
<evidence type="ECO:0000313" key="4">
    <source>
        <dbReference type="EMBL" id="MBB6715194.1"/>
    </source>
</evidence>
<evidence type="ECO:0000313" key="5">
    <source>
        <dbReference type="Proteomes" id="UP000585258"/>
    </source>
</evidence>
<name>A0A7X0SCS8_9CLOT</name>
<reference evidence="4 5" key="1">
    <citation type="submission" date="2020-08" db="EMBL/GenBank/DDBJ databases">
        <title>Clostridia isolated from Swiss meat.</title>
        <authorList>
            <person name="Wambui J."/>
            <person name="Stevens M.J.A."/>
            <person name="Stephan R."/>
        </authorList>
    </citation>
    <scope>NUCLEOTIDE SEQUENCE [LARGE SCALE GENOMIC DNA]</scope>
    <source>
        <strain evidence="4 5">CM001</strain>
    </source>
</reference>
<dbReference type="InterPro" id="IPR011741">
    <property type="entry name" value="Phg_2220_C"/>
</dbReference>
<feature type="compositionally biased region" description="Low complexity" evidence="2">
    <location>
        <begin position="203"/>
        <end position="218"/>
    </location>
</feature>
<feature type="region of interest" description="Disordered" evidence="2">
    <location>
        <begin position="203"/>
        <end position="233"/>
    </location>
</feature>
<feature type="compositionally biased region" description="Basic and acidic residues" evidence="2">
    <location>
        <begin position="221"/>
        <end position="233"/>
    </location>
</feature>
<proteinExistence type="predicted"/>
<comment type="caution">
    <text evidence="4">The sequence shown here is derived from an EMBL/GenBank/DDBJ whole genome shotgun (WGS) entry which is preliminary data.</text>
</comment>
<feature type="domain" description="Phage conserved hypothetical protein C-terminal" evidence="3">
    <location>
        <begin position="242"/>
        <end position="312"/>
    </location>
</feature>
<protein>
    <submittedName>
        <fullName evidence="4">Conserved phage C-terminal domain-containing protein</fullName>
    </submittedName>
</protein>
<dbReference type="NCBIfam" id="TIGR02220">
    <property type="entry name" value="phg_TIGR02220"/>
    <property type="match status" value="1"/>
</dbReference>
<evidence type="ECO:0000256" key="1">
    <source>
        <dbReference type="SAM" id="Coils"/>
    </source>
</evidence>
<evidence type="ECO:0000259" key="3">
    <source>
        <dbReference type="Pfam" id="PF09524"/>
    </source>
</evidence>
<dbReference type="Proteomes" id="UP000585258">
    <property type="component" value="Unassembled WGS sequence"/>
</dbReference>
<sequence length="375" mass="44049">METTCKGIWISTEIWQKEDLTLIEKLFIVKIDSLDGEKGCYASNRYFGEFFKLSKSRCSAIIKNLKNKGYIAINYVYEDGKYEMERRIIKVKKVVDSIAKTSKEISKKITGKVVKTKEFQNDESEDNEECENEIECLELSGTRRKRPIIENIVDLDLDLDEMKDEFTKLEVDNVEEEIIKLAINEIEEEVIQLDIFGEKTNAKNIKSSSSSNNNNNKSKANKSENNRNEDKKNIKKEMYQEIIGYLNIKCNKNYKYTTGKTQRCINARIREGHTLDDFQEVIDKKYDEWSKNSMKVYLRPETLFGSKFERYLTEDAQERENHFKESNWIGVQAYGKQFKNVRNSGENKETKERTRFGNITPLTAEEIEWAERELF</sequence>
<accession>A0A7X0SCS8</accession>
<gene>
    <name evidence="4" type="ORF">H7E68_10685</name>
</gene>